<organism evidence="2 3">
    <name type="scientific">Plasmodium vivax</name>
    <name type="common">malaria parasite P. vivax</name>
    <dbReference type="NCBI Taxonomy" id="5855"/>
    <lineage>
        <taxon>Eukaryota</taxon>
        <taxon>Sar</taxon>
        <taxon>Alveolata</taxon>
        <taxon>Apicomplexa</taxon>
        <taxon>Aconoidasida</taxon>
        <taxon>Haemosporida</taxon>
        <taxon>Plasmodiidae</taxon>
        <taxon>Plasmodium</taxon>
        <taxon>Plasmodium (Plasmodium)</taxon>
    </lineage>
</organism>
<dbReference type="VEuPathDB" id="PlasmoDB:PVPAM_010016100"/>
<evidence type="ECO:0000313" key="3">
    <source>
        <dbReference type="Proteomes" id="UP000779233"/>
    </source>
</evidence>
<feature type="compositionally biased region" description="Polar residues" evidence="1">
    <location>
        <begin position="930"/>
        <end position="943"/>
    </location>
</feature>
<feature type="compositionally biased region" description="Basic and acidic residues" evidence="1">
    <location>
        <begin position="678"/>
        <end position="713"/>
    </location>
</feature>
<feature type="region of interest" description="Disordered" evidence="1">
    <location>
        <begin position="656"/>
        <end position="713"/>
    </location>
</feature>
<proteinExistence type="predicted"/>
<sequence>MAGDETPKDQNLMFDTSNSINHLTGNEFYFYSNDDVGVYRKKTPSEFQIGEANTSECNELPPVTTNDRNVREDKVKNVQKNAQKNVQKNVEKNAQKNVQKNVEKNAQKNVQKNVEKNVQKNVEKNEKEAERNKACREIKKKQRDANDYFCTDKMKKQHTYEEREKFVFEQEIGKVHDVYNGEEIMKIINKLNSIRKEIETVIYKKLETKYVEFLSMSSKIKDIEVFISNIKNLVAENTSELKFLQDKKYKESLNIINLVTRRKKFQKINLTILTIYIIHIYDKIIFKNILRKDYEYASLTYFELAKFLNTNGKLLHHLNCIHHLKEKNLVDYFNRLKQKNQTNFVEFLFANNGNKNLQSQLEKAFKIYFFLFKKKNSNFIENLLAYVYQCFRKISKQVIFSFVIVSKKGGGNRANQREGKQKGSHRNAQKKEAQNSKHLKREEMDNSTTQYLDEEKKLFCSEDKQKKAQHCELKTSDSQQQGINNAPPFYHKNVHQILSEKIPNRGKNFTQSGHPNQNEGTPQGLPHNADNINDVISCTYENAEGLKTASNKNTHNNSPSSENNPKERLQIDINQLQEEDNFLFIPLNELVQKLNEKGCFLSLVKIYEIVFDVLNKYDSIIIYLLTYQKNEASRGGSKGTKMDAISLNGNNKNNTVCDTSHFSKPHTDGGSATPGRDSPGRDSPGRDSPDRTGKLQSDHSEDNELEKVRSTLEKDRSALEKDCSSLEKDCSSLEKDRSSLEKGHTLDDANWEGGDHPDNFSFYDLFNEYKSEKRFSTFSKFYQTSDGSSCSPLITDFLKNVDIENCPFAEYSQKIKEKIESYLKGRSVHYEHSEAFLHFALDNANKLISAKNKFLKNIEKALKTIIEHMRFENFGFHYIFRFAVVTIMFCLNSFLFERNSSNGCIYHLWVDNMCGILPKEVHHEKEVQNGDVTESQMEGQQNGEPPILRKEEQSNDNLREHYQTHIEIEALKIINKTEGELPTYPDAHQLGSKMKCTEIAKTGKAQNRQSSTEEVHPCAAHIVDNKSSEKNQPERQNYQPDVEQICREYFLNESAPFRFAEEEKRTQFFYDLLKSSLIFEEMEKKIKNNFPHFFYLNGKKLNEAINKDNWVRIPARINQCIFKKKFHFFQVISLYKKTFYDFLNVPFSENPLISFNFKRLEEELCSETDLPPEHTNAHGHEKWLSSKLSNHVMNDTSWGKSTTISSDPPEVKKKTINCHSHETSEEAYQNKTHKMENKKENFHIINFDIVLSNSSSMLICVLQNYLMLEELLPNLKDEINQYMLKVIDFYMYVLCCYFMKRETLEELLIDLKKYNDRLGINNLFFIIKKQEKYKHLYNFLIYYSEEIRNNSDNYHFLDAHKNSHHPFQNKYNVTNCSSVTDDFCPPLSLNNFCKIYSSTCHYAISEKIISIESLYCLVSKLKDEIMLSGGVQTDEKTGEVGTFNRCSHLPNGEPNQKKNTQRGSTMRNHRSDAEWASLLPFLEQKLHIVDELRILVYCDSLYELVDSSNYVSEVVKLVNNACGALAGGGNATDGHNIGGKKGLQTSVRTTLQTAFQTHMNQFMDLYINILNDAKRKLTFCCEGVVSVVVHYVLWNLINYIFNLNNIEIVHQIRSELLPVVAVGPKSGSQGRTNQRVPIPGAGPKGSEQFMANQKKEAKVLPPRKDAKFAGANLVSNNKSDIREASTQNKSDDSTNSNNSGNFLTDAPQSVVNTLRNFFSKISNTIIQHITNLEREVEEYLSQSESDNSPMCDVRNSVYMNLYRELKNVNSERHRFYFIFLAKGINYYDQYVDLHLGNLPKLDQLVKCANADFFQYKHVHSVILKYHYSKLVPESYVTQYEMSVLKEIQSKIKSRIV</sequence>
<comment type="caution">
    <text evidence="2">The sequence shown here is derived from an EMBL/GenBank/DDBJ whole genome shotgun (WGS) entry which is preliminary data.</text>
</comment>
<feature type="region of interest" description="Disordered" evidence="1">
    <location>
        <begin position="930"/>
        <end position="949"/>
    </location>
</feature>
<gene>
    <name evidence="2" type="ORF">PVW1_010007300</name>
</gene>
<dbReference type="EMBL" id="CAJZCX010000016">
    <property type="protein sequence ID" value="CAG9484591.1"/>
    <property type="molecule type" value="Genomic_DNA"/>
</dbReference>
<name>A0A8S4HLF3_PLAVI</name>
<feature type="region of interest" description="Disordered" evidence="1">
    <location>
        <begin position="1624"/>
        <end position="1647"/>
    </location>
</feature>
<feature type="compositionally biased region" description="Polar residues" evidence="1">
    <location>
        <begin position="1453"/>
        <end position="1466"/>
    </location>
</feature>
<accession>A0A8S4HLF3</accession>
<feature type="compositionally biased region" description="Polar residues" evidence="1">
    <location>
        <begin position="507"/>
        <end position="521"/>
    </location>
</feature>
<evidence type="ECO:0000313" key="2">
    <source>
        <dbReference type="EMBL" id="CAG9484591.1"/>
    </source>
</evidence>
<feature type="compositionally biased region" description="Basic and acidic residues" evidence="1">
    <location>
        <begin position="429"/>
        <end position="444"/>
    </location>
</feature>
<feature type="region of interest" description="Disordered" evidence="1">
    <location>
        <begin position="409"/>
        <end position="448"/>
    </location>
</feature>
<feature type="region of interest" description="Disordered" evidence="1">
    <location>
        <begin position="1447"/>
        <end position="1469"/>
    </location>
</feature>
<feature type="region of interest" description="Disordered" evidence="1">
    <location>
        <begin position="1679"/>
        <end position="1704"/>
    </location>
</feature>
<dbReference type="Proteomes" id="UP000779233">
    <property type="component" value="Unassembled WGS sequence"/>
</dbReference>
<feature type="region of interest" description="Disordered" evidence="1">
    <location>
        <begin position="505"/>
        <end position="525"/>
    </location>
</feature>
<reference evidence="2" key="1">
    <citation type="submission" date="2021-09" db="EMBL/GenBank/DDBJ databases">
        <authorList>
            <consortium name="Pathogen Informatics"/>
        </authorList>
    </citation>
    <scope>NUCLEOTIDE SEQUENCE</scope>
    <source>
        <strain evidence="2">PvW1</strain>
    </source>
</reference>
<feature type="compositionally biased region" description="Low complexity" evidence="1">
    <location>
        <begin position="1685"/>
        <end position="1701"/>
    </location>
</feature>
<protein>
    <submittedName>
        <fullName evidence="2">(malaria parasite P. vivax) hypothetical protein</fullName>
    </submittedName>
</protein>
<evidence type="ECO:0000256" key="1">
    <source>
        <dbReference type="SAM" id="MobiDB-lite"/>
    </source>
</evidence>
<feature type="compositionally biased region" description="Polar residues" evidence="1">
    <location>
        <begin position="1626"/>
        <end position="1635"/>
    </location>
</feature>